<gene>
    <name evidence="2" type="ORF">SPI_07115</name>
</gene>
<feature type="compositionally biased region" description="Basic and acidic residues" evidence="1">
    <location>
        <begin position="633"/>
        <end position="647"/>
    </location>
</feature>
<evidence type="ECO:0000256" key="1">
    <source>
        <dbReference type="SAM" id="MobiDB-lite"/>
    </source>
</evidence>
<comment type="caution">
    <text evidence="2">The sequence shown here is derived from an EMBL/GenBank/DDBJ whole genome shotgun (WGS) entry which is preliminary data.</text>
</comment>
<protein>
    <recommendedName>
        <fullName evidence="4">AT hook domain-containing protein</fullName>
    </recommendedName>
</protein>
<reference evidence="2 3" key="1">
    <citation type="journal article" date="2016" name="Genome Biol. Evol.">
        <title>Divergent and convergent evolution of fungal pathogenicity.</title>
        <authorList>
            <person name="Shang Y."/>
            <person name="Xiao G."/>
            <person name="Zheng P."/>
            <person name="Cen K."/>
            <person name="Zhan S."/>
            <person name="Wang C."/>
        </authorList>
    </citation>
    <scope>NUCLEOTIDE SEQUENCE [LARGE SCALE GENOMIC DNA]</scope>
    <source>
        <strain evidence="2 3">RCEF 264</strain>
    </source>
</reference>
<feature type="compositionally biased region" description="Polar residues" evidence="1">
    <location>
        <begin position="67"/>
        <end position="79"/>
    </location>
</feature>
<feature type="region of interest" description="Disordered" evidence="1">
    <location>
        <begin position="316"/>
        <end position="336"/>
    </location>
</feature>
<feature type="compositionally biased region" description="Basic and acidic residues" evidence="1">
    <location>
        <begin position="415"/>
        <end position="424"/>
    </location>
</feature>
<feature type="compositionally biased region" description="Pro residues" evidence="1">
    <location>
        <begin position="25"/>
        <end position="44"/>
    </location>
</feature>
<feature type="compositionally biased region" description="Basic and acidic residues" evidence="1">
    <location>
        <begin position="384"/>
        <end position="396"/>
    </location>
</feature>
<dbReference type="AlphaFoldDB" id="A0A167QAG1"/>
<sequence length="690" mass="72907">MAPPRCVVYDSDEEDSELSSLASPIAPPAPALSPSPRPPRPSPTKAPDTSTSTDPAFFCSVYEDQQRTNVPSNANTRRSVSAEKPGAATSQDPRPSAPSRDDHVWEVPISPQPASPRRRDNAKRKRDDGAPCLWTADVDEQAEDAQHGPTAKKPRNEDAPPSETSRTVLRRSHGPEYDDNDNATILGGAGASHNKTGRGEKDSFFSTSIESTTGSLHHPSGGFSGAVEISIPLAPMTPNTMRQYRVFASSRSDGLVDGDGYGDGDGDGDTRLRADDGPLQQTPQRHPASEAITESTIAYTTPSIYAASGRCSEVHSSVHNATGEPGAGEADSDHVVHRTTPARRDRGAEQASLDLLSSPDILAEAAAPRPQLGRKAFQAFLKEKLKKTSDDGREKVASSTSRRKKGNVTTGDELSADRLDRVSQDDAEWDPSPAAAAPSARKNQPKRPATSSHRRKSQSNDGEDTDTGNEDRAVLCVADSSEDEGGALSPAESACAKEEEEEEEEDRPPRKRGRRKKETKGRATAAGDEAATPAKTPTTAGKPRRGRPKKQKANAPNELSKEVDAASPAAKSEAAEAPTHDVAAESVTDAAKRAGTDDADKPALRETSGNAAAISVSAGTVDHQKAGASITTDDTKTDDTKADDTKGSGRATAKLAAASGSLSSSQGRVPFRVGLSKKLRIAPLLKSMRR</sequence>
<feature type="region of interest" description="Disordered" evidence="1">
    <location>
        <begin position="1"/>
        <end position="205"/>
    </location>
</feature>
<accession>A0A167QAG1</accession>
<evidence type="ECO:0008006" key="4">
    <source>
        <dbReference type="Google" id="ProtNLM"/>
    </source>
</evidence>
<feature type="compositionally biased region" description="Low complexity" evidence="1">
    <location>
        <begin position="431"/>
        <end position="440"/>
    </location>
</feature>
<dbReference type="EMBL" id="AZHD01000014">
    <property type="protein sequence ID" value="OAA57456.1"/>
    <property type="molecule type" value="Genomic_DNA"/>
</dbReference>
<organism evidence="2 3">
    <name type="scientific">Niveomyces insectorum RCEF 264</name>
    <dbReference type="NCBI Taxonomy" id="1081102"/>
    <lineage>
        <taxon>Eukaryota</taxon>
        <taxon>Fungi</taxon>
        <taxon>Dikarya</taxon>
        <taxon>Ascomycota</taxon>
        <taxon>Pezizomycotina</taxon>
        <taxon>Sordariomycetes</taxon>
        <taxon>Hypocreomycetidae</taxon>
        <taxon>Hypocreales</taxon>
        <taxon>Cordycipitaceae</taxon>
        <taxon>Niveomyces</taxon>
    </lineage>
</organism>
<feature type="region of interest" description="Disordered" evidence="1">
    <location>
        <begin position="384"/>
        <end position="669"/>
    </location>
</feature>
<feature type="compositionally biased region" description="Basic residues" evidence="1">
    <location>
        <begin position="509"/>
        <end position="519"/>
    </location>
</feature>
<feature type="compositionally biased region" description="Low complexity" evidence="1">
    <location>
        <begin position="522"/>
        <end position="541"/>
    </location>
</feature>
<feature type="compositionally biased region" description="Basic and acidic residues" evidence="1">
    <location>
        <begin position="590"/>
        <end position="604"/>
    </location>
</feature>
<evidence type="ECO:0000313" key="2">
    <source>
        <dbReference type="EMBL" id="OAA57456.1"/>
    </source>
</evidence>
<name>A0A167QAG1_9HYPO</name>
<evidence type="ECO:0000313" key="3">
    <source>
        <dbReference type="Proteomes" id="UP000076874"/>
    </source>
</evidence>
<feature type="compositionally biased region" description="Basic residues" evidence="1">
    <location>
        <begin position="542"/>
        <end position="552"/>
    </location>
</feature>
<keyword evidence="3" id="KW-1185">Reference proteome</keyword>
<dbReference type="Proteomes" id="UP000076874">
    <property type="component" value="Unassembled WGS sequence"/>
</dbReference>
<feature type="region of interest" description="Disordered" evidence="1">
    <location>
        <begin position="252"/>
        <end position="289"/>
    </location>
</feature>
<proteinExistence type="predicted"/>
<feature type="compositionally biased region" description="Low complexity" evidence="1">
    <location>
        <begin position="565"/>
        <end position="577"/>
    </location>
</feature>
<feature type="compositionally biased region" description="Low complexity" evidence="1">
    <location>
        <begin position="648"/>
        <end position="667"/>
    </location>
</feature>